<dbReference type="Gene3D" id="3.40.1190.20">
    <property type="match status" value="1"/>
</dbReference>
<dbReference type="GO" id="GO:0016301">
    <property type="term" value="F:kinase activity"/>
    <property type="evidence" value="ECO:0007669"/>
    <property type="project" value="UniProtKB-KW"/>
</dbReference>
<name>A0A1G2CZV4_9BACT</name>
<dbReference type="PANTHER" id="PTHR10584">
    <property type="entry name" value="SUGAR KINASE"/>
    <property type="match status" value="1"/>
</dbReference>
<organism evidence="4 5">
    <name type="scientific">Candidatus Lloydbacteria bacterium RIFCSPHIGHO2_02_FULL_50_13</name>
    <dbReference type="NCBI Taxonomy" id="1798661"/>
    <lineage>
        <taxon>Bacteria</taxon>
        <taxon>Candidatus Lloydiibacteriota</taxon>
    </lineage>
</organism>
<evidence type="ECO:0000313" key="5">
    <source>
        <dbReference type="Proteomes" id="UP000177996"/>
    </source>
</evidence>
<gene>
    <name evidence="4" type="ORF">A3D65_04470</name>
</gene>
<dbReference type="EMBL" id="MHLL01000075">
    <property type="protein sequence ID" value="OGZ06923.1"/>
    <property type="molecule type" value="Genomic_DNA"/>
</dbReference>
<proteinExistence type="predicted"/>
<dbReference type="Proteomes" id="UP000177996">
    <property type="component" value="Unassembled WGS sequence"/>
</dbReference>
<dbReference type="PANTHER" id="PTHR10584:SF166">
    <property type="entry name" value="RIBOKINASE"/>
    <property type="match status" value="1"/>
</dbReference>
<accession>A0A1G2CZV4</accession>
<keyword evidence="1" id="KW-0808">Transferase</keyword>
<dbReference type="InterPro" id="IPR029056">
    <property type="entry name" value="Ribokinase-like"/>
</dbReference>
<dbReference type="InterPro" id="IPR011611">
    <property type="entry name" value="PfkB_dom"/>
</dbReference>
<reference evidence="4 5" key="1">
    <citation type="journal article" date="2016" name="Nat. Commun.">
        <title>Thousands of microbial genomes shed light on interconnected biogeochemical processes in an aquifer system.</title>
        <authorList>
            <person name="Anantharaman K."/>
            <person name="Brown C.T."/>
            <person name="Hug L.A."/>
            <person name="Sharon I."/>
            <person name="Castelle C.J."/>
            <person name="Probst A.J."/>
            <person name="Thomas B.C."/>
            <person name="Singh A."/>
            <person name="Wilkins M.J."/>
            <person name="Karaoz U."/>
            <person name="Brodie E.L."/>
            <person name="Williams K.H."/>
            <person name="Hubbard S.S."/>
            <person name="Banfield J.F."/>
        </authorList>
    </citation>
    <scope>NUCLEOTIDE SEQUENCE [LARGE SCALE GENOMIC DNA]</scope>
</reference>
<dbReference type="STRING" id="1798661.A3D65_04470"/>
<evidence type="ECO:0000256" key="2">
    <source>
        <dbReference type="ARBA" id="ARBA00022777"/>
    </source>
</evidence>
<evidence type="ECO:0000256" key="1">
    <source>
        <dbReference type="ARBA" id="ARBA00022679"/>
    </source>
</evidence>
<comment type="caution">
    <text evidence="4">The sequence shown here is derived from an EMBL/GenBank/DDBJ whole genome shotgun (WGS) entry which is preliminary data.</text>
</comment>
<dbReference type="AlphaFoldDB" id="A0A1G2CZV4"/>
<keyword evidence="2" id="KW-0418">Kinase</keyword>
<dbReference type="Pfam" id="PF00294">
    <property type="entry name" value="PfkB"/>
    <property type="match status" value="1"/>
</dbReference>
<feature type="domain" description="Carbohydrate kinase PfkB" evidence="3">
    <location>
        <begin position="68"/>
        <end position="322"/>
    </location>
</feature>
<dbReference type="SUPFAM" id="SSF53613">
    <property type="entry name" value="Ribokinase-like"/>
    <property type="match status" value="1"/>
</dbReference>
<evidence type="ECO:0000259" key="3">
    <source>
        <dbReference type="Pfam" id="PF00294"/>
    </source>
</evidence>
<protein>
    <recommendedName>
        <fullName evidence="3">Carbohydrate kinase PfkB domain-containing protein</fullName>
    </recommendedName>
</protein>
<evidence type="ECO:0000313" key="4">
    <source>
        <dbReference type="EMBL" id="OGZ06923.1"/>
    </source>
</evidence>
<sequence length="345" mass="37900">MTTISNRTSKFDFIAIGDTVTDAFIDIKQASVYSEHDQDHDGTIDEELCFINGAKIPYESVTIIPAVGNAANAAVSATRLGLTSAFVSDIGDDEHGKEILATLRKQGVDTSYVRTHTGMPSNYHYVLKHGAERTILIKHQKYPYHLPDIGEPKWVYFSSVGEDSLPYHKEIVEYIKAHPSVKLAFQPGTFQIKLGKDILKDLYACTEVFFCNVEEARLILKTTEQEPAKIPKMMSALGPKVAVITDGPKGAYAYDGYSEKTYFMPPYPDPKPPVSRTGAGDAFSSTFTVALALGKSVPEAFAWGPVNSMNVVQHVGAQTGLLTRPELEKYLANKPVEYIAKEVAV</sequence>